<dbReference type="FunFam" id="1.20.140.100:FF:000004">
    <property type="entry name" value="Dynein axonemal heavy chain 6"/>
    <property type="match status" value="1"/>
</dbReference>
<protein>
    <recommendedName>
        <fullName evidence="5">Dynein heavy chain linker domain-containing protein</fullName>
    </recommendedName>
</protein>
<feature type="domain" description="Dynein heavy chain linker" evidence="1">
    <location>
        <begin position="439"/>
        <end position="738"/>
    </location>
</feature>
<name>A0A401RRR9_CHIPU</name>
<dbReference type="AlphaFoldDB" id="A0A401RRR9"/>
<gene>
    <name evidence="3" type="ORF">chiPu_0019397</name>
</gene>
<dbReference type="SUPFAM" id="SSF52540">
    <property type="entry name" value="P-loop containing nucleoside triphosphate hydrolases"/>
    <property type="match status" value="1"/>
</dbReference>
<evidence type="ECO:0000259" key="1">
    <source>
        <dbReference type="Pfam" id="PF08393"/>
    </source>
</evidence>
<dbReference type="Proteomes" id="UP000287033">
    <property type="component" value="Unassembled WGS sequence"/>
</dbReference>
<dbReference type="Gene3D" id="1.10.287.2620">
    <property type="match status" value="1"/>
</dbReference>
<feature type="domain" description="Dynein heavy chain hydrolytic ATP-binding dynein motor region" evidence="2">
    <location>
        <begin position="1013"/>
        <end position="1129"/>
    </location>
</feature>
<accession>A0A401RRR9</accession>
<reference evidence="3 4" key="1">
    <citation type="journal article" date="2018" name="Nat. Ecol. Evol.">
        <title>Shark genomes provide insights into elasmobranch evolution and the origin of vertebrates.</title>
        <authorList>
            <person name="Hara Y"/>
            <person name="Yamaguchi K"/>
            <person name="Onimaru K"/>
            <person name="Kadota M"/>
            <person name="Koyanagi M"/>
            <person name="Keeley SD"/>
            <person name="Tatsumi K"/>
            <person name="Tanaka K"/>
            <person name="Motone F"/>
            <person name="Kageyama Y"/>
            <person name="Nozu R"/>
            <person name="Adachi N"/>
            <person name="Nishimura O"/>
            <person name="Nakagawa R"/>
            <person name="Tanegashima C"/>
            <person name="Kiyatake I"/>
            <person name="Matsumoto R"/>
            <person name="Murakumo K"/>
            <person name="Nishida K"/>
            <person name="Terakita A"/>
            <person name="Kuratani S"/>
            <person name="Sato K"/>
            <person name="Hyodo S Kuraku.S."/>
        </authorList>
    </citation>
    <scope>NUCLEOTIDE SEQUENCE [LARGE SCALE GENOMIC DNA]</scope>
</reference>
<dbReference type="Gene3D" id="1.20.58.1120">
    <property type="match status" value="1"/>
</dbReference>
<organism evidence="3 4">
    <name type="scientific">Chiloscyllium punctatum</name>
    <name type="common">Brownbanded bambooshark</name>
    <name type="synonym">Hemiscyllium punctatum</name>
    <dbReference type="NCBI Taxonomy" id="137246"/>
    <lineage>
        <taxon>Eukaryota</taxon>
        <taxon>Metazoa</taxon>
        <taxon>Chordata</taxon>
        <taxon>Craniata</taxon>
        <taxon>Vertebrata</taxon>
        <taxon>Chondrichthyes</taxon>
        <taxon>Elasmobranchii</taxon>
        <taxon>Galeomorphii</taxon>
        <taxon>Galeoidea</taxon>
        <taxon>Orectolobiformes</taxon>
        <taxon>Hemiscylliidae</taxon>
        <taxon>Chiloscyllium</taxon>
    </lineage>
</organism>
<dbReference type="Gene3D" id="1.20.140.100">
    <property type="entry name" value="Dynein heavy chain, N-terminal domain 2"/>
    <property type="match status" value="1"/>
</dbReference>
<feature type="non-terminal residue" evidence="3">
    <location>
        <position position="1"/>
    </location>
</feature>
<dbReference type="GO" id="GO:0007018">
    <property type="term" value="P:microtubule-based movement"/>
    <property type="evidence" value="ECO:0007669"/>
    <property type="project" value="InterPro"/>
</dbReference>
<dbReference type="GO" id="GO:0051959">
    <property type="term" value="F:dynein light intermediate chain binding"/>
    <property type="evidence" value="ECO:0007669"/>
    <property type="project" value="InterPro"/>
</dbReference>
<dbReference type="STRING" id="137246.A0A401RRR9"/>
<dbReference type="Gene3D" id="1.10.8.710">
    <property type="match status" value="1"/>
</dbReference>
<evidence type="ECO:0008006" key="5">
    <source>
        <dbReference type="Google" id="ProtNLM"/>
    </source>
</evidence>
<evidence type="ECO:0000313" key="4">
    <source>
        <dbReference type="Proteomes" id="UP000287033"/>
    </source>
</evidence>
<dbReference type="GO" id="GO:0030286">
    <property type="term" value="C:dynein complex"/>
    <property type="evidence" value="ECO:0007669"/>
    <property type="project" value="InterPro"/>
</dbReference>
<dbReference type="EMBL" id="BEZZ01001965">
    <property type="protein sequence ID" value="GCC20829.1"/>
    <property type="molecule type" value="Genomic_DNA"/>
</dbReference>
<dbReference type="OrthoDB" id="424310at2759"/>
<dbReference type="InterPro" id="IPR026983">
    <property type="entry name" value="DHC"/>
</dbReference>
<sequence>VIKDFEKHTKKKMAPVFIVNVILDIPSKHEIPYQSSTKSKCRSFNQVCKPDKNETLEQSRISEDSRELDCTLDPTGKLIAFIDEPRLSTFNSHSLYELKLSDETELETKRSKEKKLLLNPDRLFGQDPHYQNQLVELNNLINAALVHVRTYSQSFERFCIMVEQAMELDFETSVKQHDWTPQEFRIMLQVYNEHIMDMRNMIVERRVRMIKVLSRQFQADCLPYSEAVVNALQTHMINYAHKKNLGLMAVIADAIQRLDKEPDTIDLFGEHLMFLSHIGADMPMLEREFSAVTQFYAIAKEFNVPVPPEELALYQILIPSFQNLKSSVLYSEAMKDRNIIKFQANLEDDISNLYYELLQVKYKVRNPTLLQSETSPQKALEDINALMAEISTIASKARSYSNYQDRFCTTDNTGTSTASSIHTLQKCGGKSTQALNVLLSETEYELMLRKLLWESKGEWEKLYSHWTDTLFNELNVDTIQKDVNRFTQTIYMLEKGLPANDIVPLQKQALFDFKETLPVIVALRNPYLESQHWEAIEYTIGRSIKDRNLTLDNLTKLRIFQRKEAIVNISALASNEATLKDMLEKVSSLWKHTSFKLVTHQVDTYTVLIIGSTEEIVAQLEDSLITISTIKGSRYVEPIKKEVNEWDRKLNIMAHTLEELMTCQRNWLYLTPIFQAPDIQRQLATETKLFGHIDAAWNEMIIRIQNNSNIMKTTTASGVLELLQTTNANLEKILKCLEPHLAKCFENIRSLEIVKQATRPPTVVMIKSAENENLPMPRNVRIRGPIEQWLGNVESSMFESVKKHLRMGIQDWKITQFKEWVLCHPGQVVVTVSQIMFNRKCKKCFNGPRPHSQLQNTRLVLISRLDALAELMSTPLRAFQETVLETLLTINVHCRDVLSELIAKKIVREDDFEWIRQLRYEWNMQNNTCYVVQGNSSFTYGYEYLGCSRRLVITPLTDRCWLTLTGALHLNLGGSPAGPTGTGKTATVKDLAKALGKHCVVFNCSESLDYKAAKDSEALRFVFEGREIRLNKSCSFFATMNPGYEGRVELPDNLKSLFRPVAMMVPDYELIAEIMLFSEGFKSAKSLSGKIVNVYQLASKQLSQQDHYDFGLRSIKSVLVMAGQRKRAAEIQ</sequence>
<dbReference type="Gene3D" id="3.40.50.300">
    <property type="entry name" value="P-loop containing nucleotide triphosphate hydrolases"/>
    <property type="match status" value="2"/>
</dbReference>
<dbReference type="InterPro" id="IPR027417">
    <property type="entry name" value="P-loop_NTPase"/>
</dbReference>
<dbReference type="PANTHER" id="PTHR22878">
    <property type="entry name" value="DYNEIN HEAVY CHAIN 6, AXONEMAL-LIKE-RELATED"/>
    <property type="match status" value="1"/>
</dbReference>
<evidence type="ECO:0000259" key="2">
    <source>
        <dbReference type="Pfam" id="PF12774"/>
    </source>
</evidence>
<dbReference type="GO" id="GO:0045505">
    <property type="term" value="F:dynein intermediate chain binding"/>
    <property type="evidence" value="ECO:0007669"/>
    <property type="project" value="InterPro"/>
</dbReference>
<evidence type="ECO:0000313" key="3">
    <source>
        <dbReference type="EMBL" id="GCC20829.1"/>
    </source>
</evidence>
<dbReference type="PANTHER" id="PTHR22878:SF64">
    <property type="entry name" value="DYNEIN AXONEMAL HEAVY CHAIN 14"/>
    <property type="match status" value="1"/>
</dbReference>
<dbReference type="FunFam" id="1.20.58.1120:FF:000007">
    <property type="entry name" value="Dynein heavy chain 4"/>
    <property type="match status" value="1"/>
</dbReference>
<proteinExistence type="predicted"/>
<dbReference type="InterPro" id="IPR013602">
    <property type="entry name" value="Dynein_heavy_linker"/>
</dbReference>
<dbReference type="InterPro" id="IPR035699">
    <property type="entry name" value="AAA_6"/>
</dbReference>
<dbReference type="Pfam" id="PF08393">
    <property type="entry name" value="DHC_N2"/>
    <property type="match status" value="1"/>
</dbReference>
<dbReference type="InterPro" id="IPR043157">
    <property type="entry name" value="Dynein_AAA1S"/>
</dbReference>
<comment type="caution">
    <text evidence="3">The sequence shown here is derived from an EMBL/GenBank/DDBJ whole genome shotgun (WGS) entry which is preliminary data.</text>
</comment>
<dbReference type="GO" id="GO:0005524">
    <property type="term" value="F:ATP binding"/>
    <property type="evidence" value="ECO:0007669"/>
    <property type="project" value="InterPro"/>
</dbReference>
<keyword evidence="4" id="KW-1185">Reference proteome</keyword>
<dbReference type="Pfam" id="PF12774">
    <property type="entry name" value="AAA_6"/>
    <property type="match status" value="1"/>
</dbReference>
<dbReference type="InterPro" id="IPR042222">
    <property type="entry name" value="Dynein_2_N"/>
</dbReference>